<protein>
    <submittedName>
        <fullName evidence="1">Uncharacterized protein</fullName>
    </submittedName>
</protein>
<proteinExistence type="predicted"/>
<evidence type="ECO:0000313" key="1">
    <source>
        <dbReference type="EMBL" id="PPS19256.1"/>
    </source>
</evidence>
<accession>A0A2P5YUJ1</accession>
<dbReference type="AlphaFoldDB" id="A0A2P5YUJ1"/>
<name>A0A2P5YUJ1_GOSBA</name>
<dbReference type="Proteomes" id="UP000239757">
    <property type="component" value="Unassembled WGS sequence"/>
</dbReference>
<organism evidence="1 2">
    <name type="scientific">Gossypium barbadense</name>
    <name type="common">Sea Island cotton</name>
    <name type="synonym">Hibiscus barbadensis</name>
    <dbReference type="NCBI Taxonomy" id="3634"/>
    <lineage>
        <taxon>Eukaryota</taxon>
        <taxon>Viridiplantae</taxon>
        <taxon>Streptophyta</taxon>
        <taxon>Embryophyta</taxon>
        <taxon>Tracheophyta</taxon>
        <taxon>Spermatophyta</taxon>
        <taxon>Magnoliopsida</taxon>
        <taxon>eudicotyledons</taxon>
        <taxon>Gunneridae</taxon>
        <taxon>Pentapetalae</taxon>
        <taxon>rosids</taxon>
        <taxon>malvids</taxon>
        <taxon>Malvales</taxon>
        <taxon>Malvaceae</taxon>
        <taxon>Malvoideae</taxon>
        <taxon>Gossypium</taxon>
    </lineage>
</organism>
<dbReference type="OrthoDB" id="851428at2759"/>
<reference evidence="1 2" key="1">
    <citation type="submission" date="2015-01" db="EMBL/GenBank/DDBJ databases">
        <title>Genome of allotetraploid Gossypium barbadense reveals genomic plasticity and fiber elongation in cotton evolution.</title>
        <authorList>
            <person name="Chen X."/>
            <person name="Liu X."/>
            <person name="Zhao B."/>
            <person name="Zheng H."/>
            <person name="Hu Y."/>
            <person name="Lu G."/>
            <person name="Yang C."/>
            <person name="Chen J."/>
            <person name="Shan C."/>
            <person name="Zhang L."/>
            <person name="Zhou Y."/>
            <person name="Wang L."/>
            <person name="Guo W."/>
            <person name="Bai Y."/>
            <person name="Ruan J."/>
            <person name="Shangguan X."/>
            <person name="Mao Y."/>
            <person name="Jiang J."/>
            <person name="Zhu Y."/>
            <person name="Lei J."/>
            <person name="Kang H."/>
            <person name="Chen S."/>
            <person name="He X."/>
            <person name="Wang R."/>
            <person name="Wang Y."/>
            <person name="Chen J."/>
            <person name="Wang L."/>
            <person name="Yu S."/>
            <person name="Wang B."/>
            <person name="Wei J."/>
            <person name="Song S."/>
            <person name="Lu X."/>
            <person name="Gao Z."/>
            <person name="Gu W."/>
            <person name="Deng X."/>
            <person name="Ma D."/>
            <person name="Wang S."/>
            <person name="Liang W."/>
            <person name="Fang L."/>
            <person name="Cai C."/>
            <person name="Zhu X."/>
            <person name="Zhou B."/>
            <person name="Zhang Y."/>
            <person name="Chen Z."/>
            <person name="Xu S."/>
            <person name="Zhu R."/>
            <person name="Wang S."/>
            <person name="Zhang T."/>
            <person name="Zhao G."/>
        </authorList>
    </citation>
    <scope>NUCLEOTIDE SEQUENCE [LARGE SCALE GENOMIC DNA]</scope>
    <source>
        <strain evidence="2">cv. Xinhai21</strain>
        <tissue evidence="1">Leaf</tissue>
    </source>
</reference>
<evidence type="ECO:0000313" key="2">
    <source>
        <dbReference type="Proteomes" id="UP000239757"/>
    </source>
</evidence>
<dbReference type="EMBL" id="KZ662779">
    <property type="protein sequence ID" value="PPS19256.1"/>
    <property type="molecule type" value="Genomic_DNA"/>
</dbReference>
<gene>
    <name evidence="1" type="ORF">GOBAR_AA01319</name>
</gene>
<sequence>MGGGNSKVGVEALTQLVREVLEAVFEARLGKIRCVECGNKRGCSPSRSVSLVVKRLKSQQKLEKGNAEGSGSGTNIVEHVSDVCPRSIRLRSALDNIETDFKVKFGSVMRWDQSAQQKCGRLRVGMIKDRTQVLMPLKLRGYCLFEYYITTKWIYINCKRSGR</sequence>